<evidence type="ECO:0000256" key="1">
    <source>
        <dbReference type="SAM" id="MobiDB-lite"/>
    </source>
</evidence>
<organism evidence="2 3">
    <name type="scientific">Plectosphaerella cucumerina</name>
    <dbReference type="NCBI Taxonomy" id="40658"/>
    <lineage>
        <taxon>Eukaryota</taxon>
        <taxon>Fungi</taxon>
        <taxon>Dikarya</taxon>
        <taxon>Ascomycota</taxon>
        <taxon>Pezizomycotina</taxon>
        <taxon>Sordariomycetes</taxon>
        <taxon>Hypocreomycetidae</taxon>
        <taxon>Glomerellales</taxon>
        <taxon>Plectosphaerellaceae</taxon>
        <taxon>Plectosphaerella</taxon>
    </lineage>
</organism>
<gene>
    <name evidence="2" type="ORF">B0T11DRAFT_144064</name>
</gene>
<feature type="compositionally biased region" description="Basic and acidic residues" evidence="1">
    <location>
        <begin position="270"/>
        <end position="292"/>
    </location>
</feature>
<dbReference type="Proteomes" id="UP000813385">
    <property type="component" value="Unassembled WGS sequence"/>
</dbReference>
<protein>
    <recommendedName>
        <fullName evidence="4">Mitotic apparatus protein p62</fullName>
    </recommendedName>
</protein>
<comment type="caution">
    <text evidence="2">The sequence shown here is derived from an EMBL/GenBank/DDBJ whole genome shotgun (WGS) entry which is preliminary data.</text>
</comment>
<dbReference type="InterPro" id="IPR014751">
    <property type="entry name" value="XRCC4-like_C"/>
</dbReference>
<dbReference type="SUPFAM" id="SSF58022">
    <property type="entry name" value="XRCC4, C-terminal oligomerization domain"/>
    <property type="match status" value="1"/>
</dbReference>
<feature type="compositionally biased region" description="Acidic residues" evidence="1">
    <location>
        <begin position="258"/>
        <end position="269"/>
    </location>
</feature>
<accession>A0A8K0TAQ1</accession>
<reference evidence="2" key="1">
    <citation type="journal article" date="2021" name="Nat. Commun.">
        <title>Genetic determinants of endophytism in the Arabidopsis root mycobiome.</title>
        <authorList>
            <person name="Mesny F."/>
            <person name="Miyauchi S."/>
            <person name="Thiergart T."/>
            <person name="Pickel B."/>
            <person name="Atanasova L."/>
            <person name="Karlsson M."/>
            <person name="Huettel B."/>
            <person name="Barry K.W."/>
            <person name="Haridas S."/>
            <person name="Chen C."/>
            <person name="Bauer D."/>
            <person name="Andreopoulos W."/>
            <person name="Pangilinan J."/>
            <person name="LaButti K."/>
            <person name="Riley R."/>
            <person name="Lipzen A."/>
            <person name="Clum A."/>
            <person name="Drula E."/>
            <person name="Henrissat B."/>
            <person name="Kohler A."/>
            <person name="Grigoriev I.V."/>
            <person name="Martin F.M."/>
            <person name="Hacquard S."/>
        </authorList>
    </citation>
    <scope>NUCLEOTIDE SEQUENCE</scope>
    <source>
        <strain evidence="2">MPI-CAGE-AT-0016</strain>
    </source>
</reference>
<sequence>MAPAYVLRVPRTDEEGAFVLVHTTQVRTKALDMKLVGTDGLAPYTNTIRHSQAASFMVKSCPVSEDEWLSTLGSLLRQELVDDMEIVATVDSESTLVLTFRKRVRGITQRLGTIELKYSPDEEIELYDWCGVSTHACDQARETLASVTAKTSELEETVAQLRRQLDELVEAKKSDEEELLVKFRDLLNEKKVKIREQTALLAAASREANPEPVKFEAVSEDEAPAPKTKSKAKAKPKAAPARKPGTSRAAKRKQPVKDEEETEEEEEAERMDIDPPAKESPVEVSDEDRNTTDAETETASEGEEEHVPAAPAPAVKLKSPAQPAKPATRARGTRAASKQPDVAPQAATDSAGSTQEAMPPKRELPFGRRRAAPVPAKKATSPPAGDETESDDEL</sequence>
<dbReference type="PANTHER" id="PTHR42067:SF1">
    <property type="entry name" value="MITOTIC APPARATUS PROTEIN P62"/>
    <property type="match status" value="1"/>
</dbReference>
<name>A0A8K0TAQ1_9PEZI</name>
<proteinExistence type="predicted"/>
<dbReference type="OrthoDB" id="8064436at2759"/>
<dbReference type="AlphaFoldDB" id="A0A8K0TAQ1"/>
<evidence type="ECO:0008006" key="4">
    <source>
        <dbReference type="Google" id="ProtNLM"/>
    </source>
</evidence>
<dbReference type="PANTHER" id="PTHR42067">
    <property type="entry name" value="YALI0C15378P"/>
    <property type="match status" value="1"/>
</dbReference>
<dbReference type="Gene3D" id="1.20.5.370">
    <property type="match status" value="1"/>
</dbReference>
<feature type="compositionally biased region" description="Acidic residues" evidence="1">
    <location>
        <begin position="294"/>
        <end position="304"/>
    </location>
</feature>
<evidence type="ECO:0000313" key="3">
    <source>
        <dbReference type="Proteomes" id="UP000813385"/>
    </source>
</evidence>
<feature type="compositionally biased region" description="Polar residues" evidence="1">
    <location>
        <begin position="347"/>
        <end position="356"/>
    </location>
</feature>
<dbReference type="EMBL" id="JAGPXD010000007">
    <property type="protein sequence ID" value="KAH7347740.1"/>
    <property type="molecule type" value="Genomic_DNA"/>
</dbReference>
<keyword evidence="3" id="KW-1185">Reference proteome</keyword>
<feature type="region of interest" description="Disordered" evidence="1">
    <location>
        <begin position="204"/>
        <end position="394"/>
    </location>
</feature>
<evidence type="ECO:0000313" key="2">
    <source>
        <dbReference type="EMBL" id="KAH7347740.1"/>
    </source>
</evidence>